<evidence type="ECO:0000256" key="6">
    <source>
        <dbReference type="SAM" id="SignalP"/>
    </source>
</evidence>
<dbReference type="Gene3D" id="3.80.10.10">
    <property type="entry name" value="Ribonuclease Inhibitor"/>
    <property type="match status" value="1"/>
</dbReference>
<dbReference type="InterPro" id="IPR003591">
    <property type="entry name" value="Leu-rich_rpt_typical-subtyp"/>
</dbReference>
<dbReference type="InterPro" id="IPR000483">
    <property type="entry name" value="Cys-rich_flank_reg_C"/>
</dbReference>
<reference evidence="8 9" key="1">
    <citation type="submission" date="2015-07" db="EMBL/GenBank/DDBJ databases">
        <title>The genome of Habropoda laboriosa.</title>
        <authorList>
            <person name="Pan H."/>
            <person name="Kapheim K."/>
        </authorList>
    </citation>
    <scope>NUCLEOTIDE SEQUENCE [LARGE SCALE GENOMIC DNA]</scope>
    <source>
        <strain evidence="8">0110345459</strain>
    </source>
</reference>
<keyword evidence="5" id="KW-1133">Transmembrane helix</keyword>
<evidence type="ECO:0000256" key="3">
    <source>
        <dbReference type="ARBA" id="ARBA00022737"/>
    </source>
</evidence>
<dbReference type="SMART" id="SM00082">
    <property type="entry name" value="LRRCT"/>
    <property type="match status" value="1"/>
</dbReference>
<feature type="region of interest" description="Disordered" evidence="4">
    <location>
        <begin position="330"/>
        <end position="350"/>
    </location>
</feature>
<feature type="compositionally biased region" description="Basic and acidic residues" evidence="4">
    <location>
        <begin position="554"/>
        <end position="568"/>
    </location>
</feature>
<dbReference type="InterPro" id="IPR001611">
    <property type="entry name" value="Leu-rich_rpt"/>
</dbReference>
<evidence type="ECO:0000256" key="1">
    <source>
        <dbReference type="ARBA" id="ARBA00022614"/>
    </source>
</evidence>
<keyword evidence="5" id="KW-0472">Membrane</keyword>
<dbReference type="Proteomes" id="UP000053825">
    <property type="component" value="Unassembled WGS sequence"/>
</dbReference>
<dbReference type="STRING" id="597456.A0A0L7R4C2"/>
<feature type="chain" id="PRO_5005575074" evidence="6">
    <location>
        <begin position="22"/>
        <end position="682"/>
    </location>
</feature>
<feature type="compositionally biased region" description="Basic and acidic residues" evidence="4">
    <location>
        <begin position="598"/>
        <end position="617"/>
    </location>
</feature>
<dbReference type="SMART" id="SM00369">
    <property type="entry name" value="LRR_TYP"/>
    <property type="match status" value="3"/>
</dbReference>
<dbReference type="InterPro" id="IPR032675">
    <property type="entry name" value="LRR_dom_sf"/>
</dbReference>
<accession>A0A0L7R4C2</accession>
<keyword evidence="1" id="KW-0433">Leucine-rich repeat</keyword>
<evidence type="ECO:0000259" key="7">
    <source>
        <dbReference type="SMART" id="SM00082"/>
    </source>
</evidence>
<organism evidence="8 9">
    <name type="scientific">Habropoda laboriosa</name>
    <dbReference type="NCBI Taxonomy" id="597456"/>
    <lineage>
        <taxon>Eukaryota</taxon>
        <taxon>Metazoa</taxon>
        <taxon>Ecdysozoa</taxon>
        <taxon>Arthropoda</taxon>
        <taxon>Hexapoda</taxon>
        <taxon>Insecta</taxon>
        <taxon>Pterygota</taxon>
        <taxon>Neoptera</taxon>
        <taxon>Endopterygota</taxon>
        <taxon>Hymenoptera</taxon>
        <taxon>Apocrita</taxon>
        <taxon>Aculeata</taxon>
        <taxon>Apoidea</taxon>
        <taxon>Anthophila</taxon>
        <taxon>Apidae</taxon>
        <taxon>Habropoda</taxon>
    </lineage>
</organism>
<evidence type="ECO:0000256" key="5">
    <source>
        <dbReference type="SAM" id="Phobius"/>
    </source>
</evidence>
<sequence length="682" mass="74454">MQATLLPLFLILLNYSGWASGRCALQNGTTALCDELDDVKYIETHELDSLKISVSESVLHPGHFYNLTSLRHLDLSGGSIERIEPGSLDKLTNLRRLDLAGNRIGHLELSSMDGLNHLHSLILRKNNLEQLPPVLARLKVLKHLDVQGNPLQCNCATLKVRDLIVKRGVKISKTVLCAGPSNVKGTPLLKPDATVVCHFEEQDREMQNDEAYRNSGEEDGSGDLLEKENDSEEYAKATSVSAEVLQEVETPAPKVSTVAETKPTELSRESTSDVEGTVVPGETTDSAKTSLDKDEEFFVDFGENKEQTSTVTTATEKNKVYKDALFDPVEGSGDVEEGSGEGSGTGMFFDDWKKIDEERKSNEKEEPSSNGLLDILGIFWSTTMSSTVKEDPDLEEEQFIDASLTKGVDEETVVTEKISLDEAVSSTTDMTTKAATNEMVIVDGEANDMTKLGKVKVKDEDVNDELAEVSPAKQSKKGMGSYVVLAALLAVLATLIGFAAYKGDFCRKKRKRDDVENGTELKDMQKALLEAGNTVQPKIASNGNVENAPLVEDTTDHGEIKDSDDRQVMADVQKSSNGISDRAEPVKPPRAVTPQNDQRSRESGDQRDENSLKDDLLSTRTNSIDPVTNNSPIARLPGVNGPPLSPGAQRVKITLQENPDSIPRTPILVTRTMAGENLVKMQ</sequence>
<keyword evidence="9" id="KW-1185">Reference proteome</keyword>
<dbReference type="AlphaFoldDB" id="A0A0L7R4C2"/>
<dbReference type="EMBL" id="KQ414659">
    <property type="protein sequence ID" value="KOC65606.1"/>
    <property type="molecule type" value="Genomic_DNA"/>
</dbReference>
<feature type="transmembrane region" description="Helical" evidence="5">
    <location>
        <begin position="479"/>
        <end position="501"/>
    </location>
</feature>
<feature type="compositionally biased region" description="Polar residues" evidence="4">
    <location>
        <begin position="533"/>
        <end position="545"/>
    </location>
</feature>
<evidence type="ECO:0000256" key="4">
    <source>
        <dbReference type="SAM" id="MobiDB-lite"/>
    </source>
</evidence>
<name>A0A0L7R4C2_9HYME</name>
<dbReference type="SUPFAM" id="SSF52058">
    <property type="entry name" value="L domain-like"/>
    <property type="match status" value="1"/>
</dbReference>
<keyword evidence="5" id="KW-0812">Transmembrane</keyword>
<evidence type="ECO:0000313" key="9">
    <source>
        <dbReference type="Proteomes" id="UP000053825"/>
    </source>
</evidence>
<dbReference type="GO" id="GO:0005886">
    <property type="term" value="C:plasma membrane"/>
    <property type="evidence" value="ECO:0007669"/>
    <property type="project" value="TreeGrafter"/>
</dbReference>
<feature type="compositionally biased region" description="Basic and acidic residues" evidence="4">
    <location>
        <begin position="203"/>
        <end position="216"/>
    </location>
</feature>
<dbReference type="PANTHER" id="PTHR24369">
    <property type="entry name" value="ANTIGEN BSP, PUTATIVE-RELATED"/>
    <property type="match status" value="1"/>
</dbReference>
<gene>
    <name evidence="8" type="ORF">WH47_01641</name>
</gene>
<dbReference type="Pfam" id="PF13855">
    <property type="entry name" value="LRR_8"/>
    <property type="match status" value="1"/>
</dbReference>
<dbReference type="InterPro" id="IPR050541">
    <property type="entry name" value="LRR_TM_domain-containing"/>
</dbReference>
<dbReference type="OrthoDB" id="1741314at2759"/>
<feature type="region of interest" description="Disordered" evidence="4">
    <location>
        <begin position="203"/>
        <end position="287"/>
    </location>
</feature>
<dbReference type="PANTHER" id="PTHR24369:SF210">
    <property type="entry name" value="CHAOPTIN-RELATED"/>
    <property type="match status" value="1"/>
</dbReference>
<feature type="compositionally biased region" description="Basic and acidic residues" evidence="4">
    <location>
        <begin position="262"/>
        <end position="271"/>
    </location>
</feature>
<keyword evidence="2 6" id="KW-0732">Signal</keyword>
<dbReference type="PROSITE" id="PS51450">
    <property type="entry name" value="LRR"/>
    <property type="match status" value="1"/>
</dbReference>
<feature type="domain" description="LRRCT" evidence="7">
    <location>
        <begin position="149"/>
        <end position="198"/>
    </location>
</feature>
<proteinExistence type="predicted"/>
<feature type="region of interest" description="Disordered" evidence="4">
    <location>
        <begin position="533"/>
        <end position="648"/>
    </location>
</feature>
<protein>
    <submittedName>
        <fullName evidence="8">Leucine-rich repeat-containing protein 26</fullName>
    </submittedName>
</protein>
<evidence type="ECO:0000256" key="2">
    <source>
        <dbReference type="ARBA" id="ARBA00022729"/>
    </source>
</evidence>
<feature type="compositionally biased region" description="Polar residues" evidence="4">
    <location>
        <begin position="618"/>
        <end position="632"/>
    </location>
</feature>
<feature type="signal peptide" evidence="6">
    <location>
        <begin position="1"/>
        <end position="21"/>
    </location>
</feature>
<keyword evidence="3" id="KW-0677">Repeat</keyword>
<evidence type="ECO:0000313" key="8">
    <source>
        <dbReference type="EMBL" id="KOC65606.1"/>
    </source>
</evidence>